<dbReference type="PROSITE" id="PS00028">
    <property type="entry name" value="ZINC_FINGER_C2H2_1"/>
    <property type="match status" value="2"/>
</dbReference>
<feature type="domain" description="C2H2-type" evidence="2">
    <location>
        <begin position="61"/>
        <end position="83"/>
    </location>
</feature>
<dbReference type="PROSITE" id="PS50157">
    <property type="entry name" value="ZINC_FINGER_C2H2_2"/>
    <property type="match status" value="1"/>
</dbReference>
<dbReference type="SUPFAM" id="SSF57667">
    <property type="entry name" value="beta-beta-alpha zinc fingers"/>
    <property type="match status" value="1"/>
</dbReference>
<comment type="caution">
    <text evidence="3">The sequence shown here is derived from an EMBL/GenBank/DDBJ whole genome shotgun (WGS) entry which is preliminary data.</text>
</comment>
<proteinExistence type="predicted"/>
<keyword evidence="4" id="KW-1185">Reference proteome</keyword>
<dbReference type="AlphaFoldDB" id="A0A9D4FX73"/>
<protein>
    <recommendedName>
        <fullName evidence="2">C2H2-type domain-containing protein</fullName>
    </recommendedName>
</protein>
<evidence type="ECO:0000313" key="4">
    <source>
        <dbReference type="Proteomes" id="UP000828390"/>
    </source>
</evidence>
<evidence type="ECO:0000313" key="3">
    <source>
        <dbReference type="EMBL" id="KAH3805244.1"/>
    </source>
</evidence>
<evidence type="ECO:0000256" key="1">
    <source>
        <dbReference type="PROSITE-ProRule" id="PRU00042"/>
    </source>
</evidence>
<dbReference type="EMBL" id="JAIWYP010000006">
    <property type="protein sequence ID" value="KAH3805244.1"/>
    <property type="molecule type" value="Genomic_DNA"/>
</dbReference>
<dbReference type="Proteomes" id="UP000828390">
    <property type="component" value="Unassembled WGS sequence"/>
</dbReference>
<reference evidence="3" key="2">
    <citation type="submission" date="2020-11" db="EMBL/GenBank/DDBJ databases">
        <authorList>
            <person name="McCartney M.A."/>
            <person name="Auch B."/>
            <person name="Kono T."/>
            <person name="Mallez S."/>
            <person name="Becker A."/>
            <person name="Gohl D.M."/>
            <person name="Silverstein K.A.T."/>
            <person name="Koren S."/>
            <person name="Bechman K.B."/>
            <person name="Herman A."/>
            <person name="Abrahante J.E."/>
            <person name="Garbe J."/>
        </authorList>
    </citation>
    <scope>NUCLEOTIDE SEQUENCE</scope>
    <source>
        <strain evidence="3">Duluth1</strain>
        <tissue evidence="3">Whole animal</tissue>
    </source>
</reference>
<reference evidence="3" key="1">
    <citation type="journal article" date="2019" name="bioRxiv">
        <title>The Genome of the Zebra Mussel, Dreissena polymorpha: A Resource for Invasive Species Research.</title>
        <authorList>
            <person name="McCartney M.A."/>
            <person name="Auch B."/>
            <person name="Kono T."/>
            <person name="Mallez S."/>
            <person name="Zhang Y."/>
            <person name="Obille A."/>
            <person name="Becker A."/>
            <person name="Abrahante J.E."/>
            <person name="Garbe J."/>
            <person name="Badalamenti J.P."/>
            <person name="Herman A."/>
            <person name="Mangelson H."/>
            <person name="Liachko I."/>
            <person name="Sullivan S."/>
            <person name="Sone E.D."/>
            <person name="Koren S."/>
            <person name="Silverstein K.A.T."/>
            <person name="Beckman K.B."/>
            <person name="Gohl D.M."/>
        </authorList>
    </citation>
    <scope>NUCLEOTIDE SEQUENCE</scope>
    <source>
        <strain evidence="3">Duluth1</strain>
        <tissue evidence="3">Whole animal</tissue>
    </source>
</reference>
<organism evidence="3 4">
    <name type="scientific">Dreissena polymorpha</name>
    <name type="common">Zebra mussel</name>
    <name type="synonym">Mytilus polymorpha</name>
    <dbReference type="NCBI Taxonomy" id="45954"/>
    <lineage>
        <taxon>Eukaryota</taxon>
        <taxon>Metazoa</taxon>
        <taxon>Spiralia</taxon>
        <taxon>Lophotrochozoa</taxon>
        <taxon>Mollusca</taxon>
        <taxon>Bivalvia</taxon>
        <taxon>Autobranchia</taxon>
        <taxon>Heteroconchia</taxon>
        <taxon>Euheterodonta</taxon>
        <taxon>Imparidentia</taxon>
        <taxon>Neoheterodontei</taxon>
        <taxon>Myida</taxon>
        <taxon>Dreissenoidea</taxon>
        <taxon>Dreissenidae</taxon>
        <taxon>Dreissena</taxon>
    </lineage>
</organism>
<gene>
    <name evidence="3" type="ORF">DPMN_133541</name>
</gene>
<sequence>MMEKLRSFSSFIDLRRHREVHIIKTSLKCQFWTRYVSDACCRPKIEHLFHAAFKNTNLRMYFCVVCRRDFRSDEKMFLHRREHQNLCQCGVCFQDFSNETEYFKHMETHENYTFMECCEDMGQESLNAHLNIYYSVLGLRIVNLLVVSSSISQEAQPLNSLIVLIGF</sequence>
<dbReference type="InterPro" id="IPR013087">
    <property type="entry name" value="Znf_C2H2_type"/>
</dbReference>
<keyword evidence="1" id="KW-0479">Metal-binding</keyword>
<dbReference type="InterPro" id="IPR036236">
    <property type="entry name" value="Znf_C2H2_sf"/>
</dbReference>
<evidence type="ECO:0000259" key="2">
    <source>
        <dbReference type="PROSITE" id="PS50157"/>
    </source>
</evidence>
<keyword evidence="1" id="KW-0862">Zinc</keyword>
<dbReference type="GO" id="GO:0008270">
    <property type="term" value="F:zinc ion binding"/>
    <property type="evidence" value="ECO:0007669"/>
    <property type="project" value="UniProtKB-KW"/>
</dbReference>
<dbReference type="SMART" id="SM00355">
    <property type="entry name" value="ZnF_C2H2"/>
    <property type="match status" value="2"/>
</dbReference>
<keyword evidence="1" id="KW-0863">Zinc-finger</keyword>
<name>A0A9D4FX73_DREPO</name>
<accession>A0A9D4FX73</accession>